<keyword evidence="2" id="KW-0472">Membrane</keyword>
<dbReference type="RefSeq" id="WP_344793724.1">
    <property type="nucleotide sequence ID" value="NZ_BAABAU010000001.1"/>
</dbReference>
<evidence type="ECO:0000256" key="2">
    <source>
        <dbReference type="SAM" id="Phobius"/>
    </source>
</evidence>
<gene>
    <name evidence="3" type="ORF">GCM10022256_07870</name>
</gene>
<protein>
    <recommendedName>
        <fullName evidence="5">PH domain-containing protein</fullName>
    </recommendedName>
</protein>
<feature type="transmembrane region" description="Helical" evidence="2">
    <location>
        <begin position="56"/>
        <end position="76"/>
    </location>
</feature>
<evidence type="ECO:0000313" key="3">
    <source>
        <dbReference type="EMBL" id="GAA4265175.1"/>
    </source>
</evidence>
<proteinExistence type="predicted"/>
<name>A0ABP8DYY0_9MICO</name>
<evidence type="ECO:0008006" key="5">
    <source>
        <dbReference type="Google" id="ProtNLM"/>
    </source>
</evidence>
<reference evidence="4" key="1">
    <citation type="journal article" date="2019" name="Int. J. Syst. Evol. Microbiol.">
        <title>The Global Catalogue of Microorganisms (GCM) 10K type strain sequencing project: providing services to taxonomists for standard genome sequencing and annotation.</title>
        <authorList>
            <consortium name="The Broad Institute Genomics Platform"/>
            <consortium name="The Broad Institute Genome Sequencing Center for Infectious Disease"/>
            <person name="Wu L."/>
            <person name="Ma J."/>
        </authorList>
    </citation>
    <scope>NUCLEOTIDE SEQUENCE [LARGE SCALE GENOMIC DNA]</scope>
    <source>
        <strain evidence="4">JCM 17442</strain>
    </source>
</reference>
<feature type="region of interest" description="Disordered" evidence="1">
    <location>
        <begin position="189"/>
        <end position="209"/>
    </location>
</feature>
<dbReference type="Proteomes" id="UP001501594">
    <property type="component" value="Unassembled WGS sequence"/>
</dbReference>
<accession>A0ABP8DYY0</accession>
<feature type="transmembrane region" description="Helical" evidence="2">
    <location>
        <begin position="31"/>
        <end position="50"/>
    </location>
</feature>
<dbReference type="EMBL" id="BAABAU010000001">
    <property type="protein sequence ID" value="GAA4265175.1"/>
    <property type="molecule type" value="Genomic_DNA"/>
</dbReference>
<evidence type="ECO:0000313" key="4">
    <source>
        <dbReference type="Proteomes" id="UP001501594"/>
    </source>
</evidence>
<organism evidence="3 4">
    <name type="scientific">Frondihabitans peucedani</name>
    <dbReference type="NCBI Taxonomy" id="598626"/>
    <lineage>
        <taxon>Bacteria</taxon>
        <taxon>Bacillati</taxon>
        <taxon>Actinomycetota</taxon>
        <taxon>Actinomycetes</taxon>
        <taxon>Micrococcales</taxon>
        <taxon>Microbacteriaceae</taxon>
        <taxon>Frondihabitans</taxon>
    </lineage>
</organism>
<keyword evidence="4" id="KW-1185">Reference proteome</keyword>
<sequence length="209" mass="23075">MKSNRQDVDNEGWVVFDDHALKATNAKRLQLLTPILIIATPVCGFVTKSGPLPPYAPWWIILPAGMLLGFLISLLVRAGFAYTYRPFAANEKTSEVQIRGKTTRVADLTTAGVMVMSGDGVELALRLRAGHGPWATLLLRNHDGPVLDAYHRDVLLAVIRDSSIVRPSDPYDRNGTFARYNHPFTLDRADAESFVRNPPGPGDSRPWGQ</sequence>
<comment type="caution">
    <text evidence="3">The sequence shown here is derived from an EMBL/GenBank/DDBJ whole genome shotgun (WGS) entry which is preliminary data.</text>
</comment>
<keyword evidence="2" id="KW-1133">Transmembrane helix</keyword>
<keyword evidence="2" id="KW-0812">Transmembrane</keyword>
<evidence type="ECO:0000256" key="1">
    <source>
        <dbReference type="SAM" id="MobiDB-lite"/>
    </source>
</evidence>